<feature type="region of interest" description="Disordered" evidence="8">
    <location>
        <begin position="361"/>
        <end position="381"/>
    </location>
</feature>
<sequence>MEDFWKRAKGFAEEAAKKSESLRNSVKISDLVSETAQRSRELAAEASKKADLLKTAALKQADQIKSSISSSADIIAIPPQLSQLSLAATFPSSSSPEVSQSDLLKFAITDDLTDFVKGLTSTTFQSFPFQDEPERSETDAPTTPSNVRKDLTEWQEKHATLVLTTVKQISKLRYELCPRTMKERRFWKIYFTLVNSYVAPYEKQYMEEVKLREAEQKKDDTLKQTSVVEGTDKEEEKDKNHRSSTSKSSSAEQDLDTFLLGDLEDSDGGPDEGEESFDDDFDKIDNSLSIWPIRERVKSLHRGTPGSTSPVSRFHGMMGLPAVIRPKLSIKTTSFFLPFCFSSSSSSTAAFSSRFSSLCRRRHLPPPPPQSSPPPPPIPKKIPFQVSAHGTTWRDPYHWMSNTDDPDLSEYLRRENSYAEAFMADTHKLQNKLFSEMTSRMPPNISTPPERWGPWLYYQYIPEGKEYPVLYRKPGVEESNWVKTVLRYAKGEVGREEILLDWNEIAEQYGYVHVGTCRISPDHNFLAYTLDVTGSEQFMLQVKDLRTGCIISQLQVHGVVSLAWGRDGSKLFYTQSDDNQRPFRVLYSKLESDSMDGIPVFTESDSSFCIDITSTKDGKFITVYIIDAANPSGGLQKIRERVSGVQYFLEHHYGMFYILTNAPLSGNKEWSGENYYLVRCPVEDIQSVNWQNIILPREDFTIEDMDIFDGFLVLFLGKKGNPTFCSIKLPIEIDCEHQLEIEELNPWFFPLPSSSCSVVPGSNHDFMNSIFRIVLSSPVMPDMIVDYDMSSRRFSIVQQEEVRGVSGEQDTEQLFDSKHDKEENVQYHVSQRWKDFSDAYCCETKEVISLDGTRVPLTILYSRKSWKKGQSPGLLLGYGAYGEVLDKSWCTNRLSLLDRGWLVAFADVRGGGGDSSWHKSGSGLYKQNSIDDFISCANYLVSENFVNRHHLGAIGLSAGSLLLGAAINMCPDLFRAVILKVPFLDVCNTLLDDNLPLTILDYEEFGNPRIKSQFECIRSYSPYDNISEGTSAKWVAKVRERTCHACSGSVILKTNMSGGHFGEGGRYGQCEEAAYEYAFLLKAMGMLKDDD</sequence>
<evidence type="ECO:0000256" key="8">
    <source>
        <dbReference type="SAM" id="MobiDB-lite"/>
    </source>
</evidence>
<protein>
    <recommendedName>
        <fullName evidence="5">Prolyl endopeptidase-like</fullName>
    </recommendedName>
    <alternativeName>
        <fullName evidence="6">Prolylendopeptidase-like</fullName>
    </alternativeName>
</protein>
<evidence type="ECO:0000256" key="4">
    <source>
        <dbReference type="ARBA" id="ARBA00022825"/>
    </source>
</evidence>
<feature type="compositionally biased region" description="Basic and acidic residues" evidence="8">
    <location>
        <begin position="230"/>
        <end position="241"/>
    </location>
</feature>
<reference evidence="10" key="1">
    <citation type="submission" date="2023-07" db="EMBL/GenBank/DDBJ databases">
        <title>draft genome sequence of fig (Ficus carica).</title>
        <authorList>
            <person name="Takahashi T."/>
            <person name="Nishimura K."/>
        </authorList>
    </citation>
    <scope>NUCLEOTIDE SEQUENCE</scope>
</reference>
<dbReference type="Gene3D" id="1.10.3970.10">
    <property type="entry name" value="BSD domain"/>
    <property type="match status" value="1"/>
</dbReference>
<dbReference type="SUPFAM" id="SSF140383">
    <property type="entry name" value="BSD domain-like"/>
    <property type="match status" value="1"/>
</dbReference>
<dbReference type="PRINTS" id="PR00862">
    <property type="entry name" value="PROLIGOPTASE"/>
</dbReference>
<dbReference type="InterPro" id="IPR029058">
    <property type="entry name" value="AB_hydrolase_fold"/>
</dbReference>
<dbReference type="Pfam" id="PF02897">
    <property type="entry name" value="Peptidase_S9_N"/>
    <property type="match status" value="1"/>
</dbReference>
<comment type="caution">
    <text evidence="10">The sequence shown here is derived from an EMBL/GenBank/DDBJ whole genome shotgun (WGS) entry which is preliminary data.</text>
</comment>
<name>A0AA88A042_FICCA</name>
<dbReference type="PANTHER" id="PTHR11757">
    <property type="entry name" value="PROTEASE FAMILY S9A OLIGOPEPTIDASE"/>
    <property type="match status" value="1"/>
</dbReference>
<dbReference type="Pfam" id="PF00326">
    <property type="entry name" value="Peptidase_S9"/>
    <property type="match status" value="1"/>
</dbReference>
<evidence type="ECO:0000313" key="10">
    <source>
        <dbReference type="EMBL" id="GMN42067.1"/>
    </source>
</evidence>
<feature type="region of interest" description="Disordered" evidence="8">
    <location>
        <begin position="126"/>
        <end position="147"/>
    </location>
</feature>
<dbReference type="Proteomes" id="UP001187192">
    <property type="component" value="Unassembled WGS sequence"/>
</dbReference>
<gene>
    <name evidence="10" type="ORF">TIFTF001_011277</name>
</gene>
<dbReference type="InterPro" id="IPR051543">
    <property type="entry name" value="Serine_Peptidase_S9A"/>
</dbReference>
<dbReference type="PANTHER" id="PTHR11757:SF12">
    <property type="entry name" value="PROLYL ENDOPEPTIDASE"/>
    <property type="match status" value="1"/>
</dbReference>
<feature type="compositionally biased region" description="Acidic residues" evidence="8">
    <location>
        <begin position="262"/>
        <end position="281"/>
    </location>
</feature>
<dbReference type="GO" id="GO:0009507">
    <property type="term" value="C:chloroplast"/>
    <property type="evidence" value="ECO:0007669"/>
    <property type="project" value="TreeGrafter"/>
</dbReference>
<evidence type="ECO:0000256" key="2">
    <source>
        <dbReference type="ARBA" id="ARBA00022670"/>
    </source>
</evidence>
<dbReference type="GO" id="GO:0006508">
    <property type="term" value="P:proteolysis"/>
    <property type="evidence" value="ECO:0007669"/>
    <property type="project" value="UniProtKB-KW"/>
</dbReference>
<dbReference type="InterPro" id="IPR023302">
    <property type="entry name" value="Pept_S9A_N"/>
</dbReference>
<organism evidence="10 11">
    <name type="scientific">Ficus carica</name>
    <name type="common">Common fig</name>
    <dbReference type="NCBI Taxonomy" id="3494"/>
    <lineage>
        <taxon>Eukaryota</taxon>
        <taxon>Viridiplantae</taxon>
        <taxon>Streptophyta</taxon>
        <taxon>Embryophyta</taxon>
        <taxon>Tracheophyta</taxon>
        <taxon>Spermatophyta</taxon>
        <taxon>Magnoliopsida</taxon>
        <taxon>eudicotyledons</taxon>
        <taxon>Gunneridae</taxon>
        <taxon>Pentapetalae</taxon>
        <taxon>rosids</taxon>
        <taxon>fabids</taxon>
        <taxon>Rosales</taxon>
        <taxon>Moraceae</taxon>
        <taxon>Ficeae</taxon>
        <taxon>Ficus</taxon>
    </lineage>
</organism>
<dbReference type="Gene3D" id="3.40.50.1820">
    <property type="entry name" value="alpha/beta hydrolase"/>
    <property type="match status" value="1"/>
</dbReference>
<dbReference type="SUPFAM" id="SSF50993">
    <property type="entry name" value="Peptidase/esterase 'gauge' domain"/>
    <property type="match status" value="1"/>
</dbReference>
<dbReference type="SUPFAM" id="SSF53474">
    <property type="entry name" value="alpha/beta-Hydrolases"/>
    <property type="match status" value="1"/>
</dbReference>
<feature type="region of interest" description="Disordered" evidence="8">
    <location>
        <begin position="214"/>
        <end position="281"/>
    </location>
</feature>
<feature type="compositionally biased region" description="Pro residues" evidence="8">
    <location>
        <begin position="365"/>
        <end position="380"/>
    </location>
</feature>
<feature type="domain" description="BSD" evidence="9">
    <location>
        <begin position="146"/>
        <end position="198"/>
    </location>
</feature>
<keyword evidence="4" id="KW-0720">Serine protease</keyword>
<dbReference type="AlphaFoldDB" id="A0AA88A042"/>
<dbReference type="InterPro" id="IPR005607">
    <property type="entry name" value="BSD_dom"/>
</dbReference>
<dbReference type="EMBL" id="BTGU01000013">
    <property type="protein sequence ID" value="GMN42067.1"/>
    <property type="molecule type" value="Genomic_DNA"/>
</dbReference>
<dbReference type="InterPro" id="IPR002470">
    <property type="entry name" value="Peptidase_S9A"/>
</dbReference>
<evidence type="ECO:0000313" key="11">
    <source>
        <dbReference type="Proteomes" id="UP001187192"/>
    </source>
</evidence>
<accession>A0AA88A042</accession>
<dbReference type="Gene3D" id="2.130.10.120">
    <property type="entry name" value="Prolyl oligopeptidase, N-terminal domain"/>
    <property type="match status" value="1"/>
</dbReference>
<keyword evidence="2" id="KW-0645">Protease</keyword>
<comment type="similarity">
    <text evidence="1">Belongs to the peptidase S9A family.</text>
</comment>
<evidence type="ECO:0000256" key="5">
    <source>
        <dbReference type="ARBA" id="ARBA00039290"/>
    </source>
</evidence>
<evidence type="ECO:0000256" key="6">
    <source>
        <dbReference type="ARBA" id="ARBA00042165"/>
    </source>
</evidence>
<dbReference type="InterPro" id="IPR001375">
    <property type="entry name" value="Peptidase_S9_cat"/>
</dbReference>
<dbReference type="Pfam" id="PF03909">
    <property type="entry name" value="BSD"/>
    <property type="match status" value="1"/>
</dbReference>
<evidence type="ECO:0000256" key="7">
    <source>
        <dbReference type="ARBA" id="ARBA00045448"/>
    </source>
</evidence>
<keyword evidence="3" id="KW-0378">Hydrolase</keyword>
<dbReference type="GO" id="GO:0004252">
    <property type="term" value="F:serine-type endopeptidase activity"/>
    <property type="evidence" value="ECO:0007669"/>
    <property type="project" value="InterPro"/>
</dbReference>
<keyword evidence="11" id="KW-1185">Reference proteome</keyword>
<comment type="function">
    <text evidence="7">Serine peptidase whose precise substrate specificity remains unclear. Does not cleave peptides after a arginine or lysine residue. Regulates trans-Golgi network morphology and sorting by regulating the membrane binding of the AP-1 complex. May play a role in the regulation of synaptic vesicle exocytosis.</text>
</comment>
<dbReference type="SMART" id="SM00751">
    <property type="entry name" value="BSD"/>
    <property type="match status" value="1"/>
</dbReference>
<dbReference type="PROSITE" id="PS50858">
    <property type="entry name" value="BSD"/>
    <property type="match status" value="1"/>
</dbReference>
<proteinExistence type="inferred from homology"/>
<dbReference type="InterPro" id="IPR035925">
    <property type="entry name" value="BSD_dom_sf"/>
</dbReference>
<evidence type="ECO:0000256" key="3">
    <source>
        <dbReference type="ARBA" id="ARBA00022801"/>
    </source>
</evidence>
<evidence type="ECO:0000259" key="9">
    <source>
        <dbReference type="PROSITE" id="PS50858"/>
    </source>
</evidence>
<evidence type="ECO:0000256" key="1">
    <source>
        <dbReference type="ARBA" id="ARBA00005228"/>
    </source>
</evidence>